<keyword evidence="1" id="KW-0808">Transferase</keyword>
<protein>
    <submittedName>
        <fullName evidence="1">Mannosyltransferase</fullName>
        <ecNumber evidence="1">2.4.1.2</ecNumber>
    </submittedName>
</protein>
<dbReference type="EMBL" id="QTSX02004369">
    <property type="protein sequence ID" value="KAJ9065207.1"/>
    <property type="molecule type" value="Genomic_DNA"/>
</dbReference>
<sequence length="626" mass="70789">MGKSKDSLRKRNIKANDTSLIQNAASKNDGLSDSKKLSSHSKQSLDKSWFPSEGIIFGLLLVVRMLGANYANINDCDEVFNFWEPTHFLQYGHGLQTWEYSPVYAIRTWAYILIHYFPLKASEVFFSNKVTQFYSLRSLLSAVSAFCETWMVKEIAMYISPQVGIFTLLFLLVSPGMFHAAPAFLPSTFAMYTTTVFFSGAIRPASDLKRRNKCMLALGVGCLLGWPFSAAVGIPFVLEEFYFSLTQTTHPKVTSLLKNLATLVFLVLKIAICVTLPIVAIDYYFYKKITLVPFNIVLYNVLGASDSAGPNIFGTEPWTFYFKNGFLNYSICFLLALASFPILLLDCLGFRSRPATLGSQSAGPLLFKLTPFYWWLGLFLLQPHKEERFLFVIYPLFAFNSAISLVLLKDRLSLLVSKMAGIDSKKISWLFVMGVTMIYSAFSIGRIYGQYDYFYGTLELYNALNSKGSELLEMNAHETATVCVGGEWFRFPSHYFLPGNSTLSFVKANFDGLLPKPFPSGPWRESISSIPTNTNNQNREEIDRYVLLDKCNYVITTMPNPEINIQPAEWESIQCAQSLDTSSIPTWRRAFYVPPVGPFRHKLPEYYNLCLLKKLPNEPETPNSTG</sequence>
<evidence type="ECO:0000313" key="2">
    <source>
        <dbReference type="Proteomes" id="UP001165960"/>
    </source>
</evidence>
<dbReference type="Proteomes" id="UP001165960">
    <property type="component" value="Unassembled WGS sequence"/>
</dbReference>
<accession>A0ACC2SSV2</accession>
<dbReference type="EC" id="2.4.1.2" evidence="1"/>
<organism evidence="1 2">
    <name type="scientific">Entomophthora muscae</name>
    <dbReference type="NCBI Taxonomy" id="34485"/>
    <lineage>
        <taxon>Eukaryota</taxon>
        <taxon>Fungi</taxon>
        <taxon>Fungi incertae sedis</taxon>
        <taxon>Zoopagomycota</taxon>
        <taxon>Entomophthoromycotina</taxon>
        <taxon>Entomophthoromycetes</taxon>
        <taxon>Entomophthorales</taxon>
        <taxon>Entomophthoraceae</taxon>
        <taxon>Entomophthora</taxon>
    </lineage>
</organism>
<proteinExistence type="predicted"/>
<name>A0ACC2SSV2_9FUNG</name>
<reference evidence="1" key="1">
    <citation type="submission" date="2022-04" db="EMBL/GenBank/DDBJ databases">
        <title>Genome of the entomopathogenic fungus Entomophthora muscae.</title>
        <authorList>
            <person name="Elya C."/>
            <person name="Lovett B.R."/>
            <person name="Lee E."/>
            <person name="Macias A.M."/>
            <person name="Hajek A.E."/>
            <person name="De Bivort B.L."/>
            <person name="Kasson M.T."/>
            <person name="De Fine Licht H.H."/>
            <person name="Stajich J.E."/>
        </authorList>
    </citation>
    <scope>NUCLEOTIDE SEQUENCE</scope>
    <source>
        <strain evidence="1">Berkeley</strain>
    </source>
</reference>
<keyword evidence="2" id="KW-1185">Reference proteome</keyword>
<keyword evidence="1" id="KW-0328">Glycosyltransferase</keyword>
<gene>
    <name evidence="1" type="primary">ALG9</name>
    <name evidence="1" type="ORF">DSO57_1022006</name>
</gene>
<evidence type="ECO:0000313" key="1">
    <source>
        <dbReference type="EMBL" id="KAJ9065207.1"/>
    </source>
</evidence>
<comment type="caution">
    <text evidence="1">The sequence shown here is derived from an EMBL/GenBank/DDBJ whole genome shotgun (WGS) entry which is preliminary data.</text>
</comment>